<name>A0A0B1SRE8_OESDE</name>
<accession>A0A0B1SRE8</accession>
<dbReference type="Proteomes" id="UP000053660">
    <property type="component" value="Unassembled WGS sequence"/>
</dbReference>
<organism evidence="1 2">
    <name type="scientific">Oesophagostomum dentatum</name>
    <name type="common">Nodular worm</name>
    <dbReference type="NCBI Taxonomy" id="61180"/>
    <lineage>
        <taxon>Eukaryota</taxon>
        <taxon>Metazoa</taxon>
        <taxon>Ecdysozoa</taxon>
        <taxon>Nematoda</taxon>
        <taxon>Chromadorea</taxon>
        <taxon>Rhabditida</taxon>
        <taxon>Rhabditina</taxon>
        <taxon>Rhabditomorpha</taxon>
        <taxon>Strongyloidea</taxon>
        <taxon>Strongylidae</taxon>
        <taxon>Oesophagostomum</taxon>
    </lineage>
</organism>
<sequence length="37" mass="3902">MRCPGLAGASSSSCTSAWKSELRRYACSHQIRASDGA</sequence>
<keyword evidence="2" id="KW-1185">Reference proteome</keyword>
<dbReference type="EMBL" id="KN562658">
    <property type="protein sequence ID" value="KHJ85770.1"/>
    <property type="molecule type" value="Genomic_DNA"/>
</dbReference>
<proteinExistence type="predicted"/>
<gene>
    <name evidence="1" type="ORF">OESDEN_14495</name>
</gene>
<protein>
    <submittedName>
        <fullName evidence="1">Uncharacterized protein</fullName>
    </submittedName>
</protein>
<evidence type="ECO:0000313" key="1">
    <source>
        <dbReference type="EMBL" id="KHJ85770.1"/>
    </source>
</evidence>
<dbReference type="AlphaFoldDB" id="A0A0B1SRE8"/>
<reference evidence="1 2" key="1">
    <citation type="submission" date="2014-03" db="EMBL/GenBank/DDBJ databases">
        <title>Draft genome of the hookworm Oesophagostomum dentatum.</title>
        <authorList>
            <person name="Mitreva M."/>
        </authorList>
    </citation>
    <scope>NUCLEOTIDE SEQUENCE [LARGE SCALE GENOMIC DNA]</scope>
    <source>
        <strain evidence="1 2">OD-Hann</strain>
    </source>
</reference>
<evidence type="ECO:0000313" key="2">
    <source>
        <dbReference type="Proteomes" id="UP000053660"/>
    </source>
</evidence>